<reference evidence="1 2" key="1">
    <citation type="journal article" date="2019" name="Appl. Environ. Microbiol.">
        <title>Environmental Evidence and Genomic Insight of Iron-oxidizing Bacteria Preference Towards More Corrosion Resistant Stainless Steel at Higher Salinities.</title>
        <authorList>
            <person name="Garrison C.E."/>
            <person name="Price K.A."/>
            <person name="Field E.K."/>
        </authorList>
    </citation>
    <scope>NUCLEOTIDE SEQUENCE [LARGE SCALE GENOMIC DNA]</scope>
    <source>
        <strain evidence="1 2">P3</strain>
    </source>
</reference>
<evidence type="ECO:0000313" key="1">
    <source>
        <dbReference type="EMBL" id="TLS68127.1"/>
    </source>
</evidence>
<accession>A0A5R9GVE3</accession>
<dbReference type="Gene3D" id="3.40.50.300">
    <property type="entry name" value="P-loop containing nucleotide triphosphate hydrolases"/>
    <property type="match status" value="1"/>
</dbReference>
<name>A0A5R9GVE3_9PROT</name>
<dbReference type="SUPFAM" id="SSF88697">
    <property type="entry name" value="PUA domain-like"/>
    <property type="match status" value="1"/>
</dbReference>
<dbReference type="RefSeq" id="WP_138238463.1">
    <property type="nucleotide sequence ID" value="NZ_VBRY01000003.1"/>
</dbReference>
<evidence type="ECO:0000313" key="2">
    <source>
        <dbReference type="Proteomes" id="UP000306585"/>
    </source>
</evidence>
<dbReference type="Gene3D" id="2.30.130.30">
    <property type="entry name" value="Hypothetical protein"/>
    <property type="match status" value="1"/>
</dbReference>
<dbReference type="SUPFAM" id="SSF52540">
    <property type="entry name" value="P-loop containing nucleoside triphosphate hydrolases"/>
    <property type="match status" value="1"/>
</dbReference>
<proteinExistence type="predicted"/>
<dbReference type="InterPro" id="IPR027417">
    <property type="entry name" value="P-loop_NTPase"/>
</dbReference>
<dbReference type="EMBL" id="VBRY01000003">
    <property type="protein sequence ID" value="TLS68127.1"/>
    <property type="molecule type" value="Genomic_DNA"/>
</dbReference>
<organism evidence="1 2">
    <name type="scientific">Mariprofundus erugo</name>
    <dbReference type="NCBI Taxonomy" id="2528639"/>
    <lineage>
        <taxon>Bacteria</taxon>
        <taxon>Pseudomonadati</taxon>
        <taxon>Pseudomonadota</taxon>
        <taxon>Candidatius Mariprofundia</taxon>
        <taxon>Mariprofundales</taxon>
        <taxon>Mariprofundaceae</taxon>
        <taxon>Mariprofundus</taxon>
    </lineage>
</organism>
<dbReference type="AlphaFoldDB" id="A0A5R9GVE3"/>
<sequence length="317" mass="35285">MSRYALISIHPEHVSNILAGNKVFEFRKVIPSKDVSHLVLYCTAPVKKIVAVAEVVDCLVGAPSRIWTQTSYGSGISRQFFRDYFSGQRSASAFVLGNVYEMTTPMELSELTGQKVPPQSFYYLDDADMELISKRQSPIPAVSSSMLFVGGIHGVGKSTICQKAFGPLGYQCETASSLIAAHGRRIEKEKRVNDVSDNQTVLLQQLQSAKEQYCRLLLDGHFTLINSQGQIEPIETAVFEAMNPGRLILIKGDTEEISRRLAARDNKKWDASFLTKFQNAEEGHARYVAEKIQVPLLIFENTIGCARLARKVHGRRG</sequence>
<dbReference type="InterPro" id="IPR015947">
    <property type="entry name" value="PUA-like_sf"/>
</dbReference>
<evidence type="ECO:0008006" key="3">
    <source>
        <dbReference type="Google" id="ProtNLM"/>
    </source>
</evidence>
<gene>
    <name evidence="1" type="ORF">FEF65_03785</name>
</gene>
<protein>
    <recommendedName>
        <fullName evidence="3">ASCH domain-containing protein</fullName>
    </recommendedName>
</protein>
<dbReference type="Proteomes" id="UP000306585">
    <property type="component" value="Unassembled WGS sequence"/>
</dbReference>
<dbReference type="Pfam" id="PF13207">
    <property type="entry name" value="AAA_17"/>
    <property type="match status" value="1"/>
</dbReference>
<keyword evidence="2" id="KW-1185">Reference proteome</keyword>
<comment type="caution">
    <text evidence="1">The sequence shown here is derived from an EMBL/GenBank/DDBJ whole genome shotgun (WGS) entry which is preliminary data.</text>
</comment>